<protein>
    <submittedName>
        <fullName evidence="2">Uncharacterized protein</fullName>
    </submittedName>
</protein>
<keyword evidence="1" id="KW-0732">Signal</keyword>
<reference evidence="3" key="1">
    <citation type="journal article" date="2011" name="Nat. Biotechnol.">
        <title>The genomic sequence of the Chinese hamster ovary (CHO)-K1 cell line.</title>
        <authorList>
            <person name="Xu X."/>
            <person name="Nagarajan H."/>
            <person name="Lewis N.E."/>
            <person name="Pan S."/>
            <person name="Cai Z."/>
            <person name="Liu X."/>
            <person name="Chen W."/>
            <person name="Xie M."/>
            <person name="Wang W."/>
            <person name="Hammond S."/>
            <person name="Andersen M.R."/>
            <person name="Neff N."/>
            <person name="Passarelli B."/>
            <person name="Koh W."/>
            <person name="Fan H.C."/>
            <person name="Wang J."/>
            <person name="Gui Y."/>
            <person name="Lee K.H."/>
            <person name="Betenbaugh M.J."/>
            <person name="Quake S.R."/>
            <person name="Famili I."/>
            <person name="Palsson B.O."/>
            <person name="Wang J."/>
        </authorList>
    </citation>
    <scope>NUCLEOTIDE SEQUENCE [LARGE SCALE GENOMIC DNA]</scope>
    <source>
        <strain evidence="3">CHO K1 cell line</strain>
    </source>
</reference>
<feature type="chain" id="PRO_5003443827" evidence="1">
    <location>
        <begin position="21"/>
        <end position="71"/>
    </location>
</feature>
<dbReference type="EMBL" id="JH000137">
    <property type="protein sequence ID" value="EGV97494.1"/>
    <property type="molecule type" value="Genomic_DNA"/>
</dbReference>
<dbReference type="Proteomes" id="UP000001075">
    <property type="component" value="Unassembled WGS sequence"/>
</dbReference>
<organism evidence="2 3">
    <name type="scientific">Cricetulus griseus</name>
    <name type="common">Chinese hamster</name>
    <name type="synonym">Cricetulus barabensis griseus</name>
    <dbReference type="NCBI Taxonomy" id="10029"/>
    <lineage>
        <taxon>Eukaryota</taxon>
        <taxon>Metazoa</taxon>
        <taxon>Chordata</taxon>
        <taxon>Craniata</taxon>
        <taxon>Vertebrata</taxon>
        <taxon>Euteleostomi</taxon>
        <taxon>Mammalia</taxon>
        <taxon>Eutheria</taxon>
        <taxon>Euarchontoglires</taxon>
        <taxon>Glires</taxon>
        <taxon>Rodentia</taxon>
        <taxon>Myomorpha</taxon>
        <taxon>Muroidea</taxon>
        <taxon>Cricetidae</taxon>
        <taxon>Cricetinae</taxon>
        <taxon>Cricetulus</taxon>
    </lineage>
</organism>
<dbReference type="AlphaFoldDB" id="G3H4F2"/>
<proteinExistence type="predicted"/>
<evidence type="ECO:0000313" key="2">
    <source>
        <dbReference type="EMBL" id="EGV97494.1"/>
    </source>
</evidence>
<gene>
    <name evidence="2" type="ORF">I79_005153</name>
</gene>
<evidence type="ECO:0000256" key="1">
    <source>
        <dbReference type="SAM" id="SignalP"/>
    </source>
</evidence>
<feature type="signal peptide" evidence="1">
    <location>
        <begin position="1"/>
        <end position="20"/>
    </location>
</feature>
<evidence type="ECO:0000313" key="3">
    <source>
        <dbReference type="Proteomes" id="UP000001075"/>
    </source>
</evidence>
<accession>G3H4F2</accession>
<dbReference type="InParanoid" id="G3H4F2"/>
<sequence length="71" mass="7618">MRRLPPVCVSLVWVLQEGLARLGSPGDPQGSGCGCQHRELLCLLGLHPSHLLLQHPALLFLLPVGSSEGQE</sequence>
<name>G3H4F2_CRIGR</name>